<evidence type="ECO:0000313" key="1">
    <source>
        <dbReference type="EMBL" id="KAF2311430.1"/>
    </source>
</evidence>
<organism evidence="1 2">
    <name type="scientific">Hevea brasiliensis</name>
    <name type="common">Para rubber tree</name>
    <name type="synonym">Siphonia brasiliensis</name>
    <dbReference type="NCBI Taxonomy" id="3981"/>
    <lineage>
        <taxon>Eukaryota</taxon>
        <taxon>Viridiplantae</taxon>
        <taxon>Streptophyta</taxon>
        <taxon>Embryophyta</taxon>
        <taxon>Tracheophyta</taxon>
        <taxon>Spermatophyta</taxon>
        <taxon>Magnoliopsida</taxon>
        <taxon>eudicotyledons</taxon>
        <taxon>Gunneridae</taxon>
        <taxon>Pentapetalae</taxon>
        <taxon>rosids</taxon>
        <taxon>fabids</taxon>
        <taxon>Malpighiales</taxon>
        <taxon>Euphorbiaceae</taxon>
        <taxon>Crotonoideae</taxon>
        <taxon>Micrandreae</taxon>
        <taxon>Hevea</taxon>
    </lineage>
</organism>
<keyword evidence="2" id="KW-1185">Reference proteome</keyword>
<proteinExistence type="predicted"/>
<dbReference type="SUPFAM" id="SSF55136">
    <property type="entry name" value="Probable bacterial effector-binding domain"/>
    <property type="match status" value="1"/>
</dbReference>
<sequence length="136" mass="14837">MGPGSIILANLGRAVQLIPGIDQTMGKIVNSSSKGLINRVDASSRTKLLVSCETVTERARMMEKPGLSIAVLTLLYLLAQVIAIEKPQYEIVHAESDFEVRLYTQSTWMAAPVVQFIQGANLNWTRIPMTAPAVLV</sequence>
<dbReference type="Proteomes" id="UP000467840">
    <property type="component" value="Chromosome 14"/>
</dbReference>
<protein>
    <submittedName>
        <fullName evidence="1">Uncharacterized protein</fullName>
    </submittedName>
</protein>
<dbReference type="Gene3D" id="3.20.80.10">
    <property type="entry name" value="Regulatory factor, effector binding domain"/>
    <property type="match status" value="1"/>
</dbReference>
<gene>
    <name evidence="1" type="ORF">GH714_022937</name>
</gene>
<accession>A0A6A6MCQ2</accession>
<dbReference type="EMBL" id="JAAGAX010000006">
    <property type="protein sequence ID" value="KAF2311430.1"/>
    <property type="molecule type" value="Genomic_DNA"/>
</dbReference>
<evidence type="ECO:0000313" key="2">
    <source>
        <dbReference type="Proteomes" id="UP000467840"/>
    </source>
</evidence>
<name>A0A6A6MCQ2_HEVBR</name>
<dbReference type="AlphaFoldDB" id="A0A6A6MCQ2"/>
<reference evidence="1 2" key="1">
    <citation type="journal article" date="2020" name="Mol. Plant">
        <title>The Chromosome-Based Rubber Tree Genome Provides New Insights into Spurge Genome Evolution and Rubber Biosynthesis.</title>
        <authorList>
            <person name="Liu J."/>
            <person name="Shi C."/>
            <person name="Shi C.C."/>
            <person name="Li W."/>
            <person name="Zhang Q.J."/>
            <person name="Zhang Y."/>
            <person name="Li K."/>
            <person name="Lu H.F."/>
            <person name="Shi C."/>
            <person name="Zhu S.T."/>
            <person name="Xiao Z.Y."/>
            <person name="Nan H."/>
            <person name="Yue Y."/>
            <person name="Zhu X.G."/>
            <person name="Wu Y."/>
            <person name="Hong X.N."/>
            <person name="Fan G.Y."/>
            <person name="Tong Y."/>
            <person name="Zhang D."/>
            <person name="Mao C.L."/>
            <person name="Liu Y.L."/>
            <person name="Hao S.J."/>
            <person name="Liu W.Q."/>
            <person name="Lv M.Q."/>
            <person name="Zhang H.B."/>
            <person name="Liu Y."/>
            <person name="Hu-Tang G.R."/>
            <person name="Wang J.P."/>
            <person name="Wang J.H."/>
            <person name="Sun Y.H."/>
            <person name="Ni S.B."/>
            <person name="Chen W.B."/>
            <person name="Zhang X.C."/>
            <person name="Jiao Y.N."/>
            <person name="Eichler E.E."/>
            <person name="Li G.H."/>
            <person name="Liu X."/>
            <person name="Gao L.Z."/>
        </authorList>
    </citation>
    <scope>NUCLEOTIDE SEQUENCE [LARGE SCALE GENOMIC DNA]</scope>
    <source>
        <strain evidence="2">cv. GT1</strain>
        <tissue evidence="1">Leaf</tissue>
    </source>
</reference>
<dbReference type="InterPro" id="IPR011256">
    <property type="entry name" value="Reg_factor_effector_dom_sf"/>
</dbReference>
<comment type="caution">
    <text evidence="1">The sequence shown here is derived from an EMBL/GenBank/DDBJ whole genome shotgun (WGS) entry which is preliminary data.</text>
</comment>